<reference evidence="1" key="2">
    <citation type="submission" date="2021-10" db="EMBL/GenBank/DDBJ databases">
        <title>Phylogenomics reveals ancestral predisposition of the termite-cultivated fungus Termitomyces towards a domesticated lifestyle.</title>
        <authorList>
            <person name="Auxier B."/>
            <person name="Grum-Grzhimaylo A."/>
            <person name="Cardenas M.E."/>
            <person name="Lodge J.D."/>
            <person name="Laessoe T."/>
            <person name="Pedersen O."/>
            <person name="Smith M.E."/>
            <person name="Kuyper T.W."/>
            <person name="Franco-Molano E.A."/>
            <person name="Baroni T.J."/>
            <person name="Aanen D.K."/>
        </authorList>
    </citation>
    <scope>NUCLEOTIDE SEQUENCE</scope>
    <source>
        <strain evidence="1">D49</strain>
    </source>
</reference>
<reference evidence="1" key="1">
    <citation type="submission" date="2021-02" db="EMBL/GenBank/DDBJ databases">
        <authorList>
            <person name="Nieuwenhuis M."/>
            <person name="Van De Peppel L.J.J."/>
        </authorList>
    </citation>
    <scope>NUCLEOTIDE SEQUENCE</scope>
    <source>
        <strain evidence="1">D49</strain>
    </source>
</reference>
<evidence type="ECO:0000313" key="1">
    <source>
        <dbReference type="EMBL" id="KAG5652374.1"/>
    </source>
</evidence>
<name>A0A9P7GKN7_9AGAR</name>
<protein>
    <submittedName>
        <fullName evidence="1">Uncharacterized protein</fullName>
    </submittedName>
</protein>
<proteinExistence type="predicted"/>
<dbReference type="Proteomes" id="UP000717328">
    <property type="component" value="Unassembled WGS sequence"/>
</dbReference>
<gene>
    <name evidence="1" type="ORF">H0H81_005236</name>
</gene>
<sequence>MASPLHNLTLEEIQAMKLNPLAPTRRNITELSGDQKRRLHPPPRCLLLDFLPVLPARRGYLQAEHPHHRMLPTGQVAHLEPTQHCREIALKPSGSKRLSCSP</sequence>
<organism evidence="1 2">
    <name type="scientific">Sphagnurus paluster</name>
    <dbReference type="NCBI Taxonomy" id="117069"/>
    <lineage>
        <taxon>Eukaryota</taxon>
        <taxon>Fungi</taxon>
        <taxon>Dikarya</taxon>
        <taxon>Basidiomycota</taxon>
        <taxon>Agaricomycotina</taxon>
        <taxon>Agaricomycetes</taxon>
        <taxon>Agaricomycetidae</taxon>
        <taxon>Agaricales</taxon>
        <taxon>Tricholomatineae</taxon>
        <taxon>Lyophyllaceae</taxon>
        <taxon>Sphagnurus</taxon>
    </lineage>
</organism>
<dbReference type="AlphaFoldDB" id="A0A9P7GKN7"/>
<accession>A0A9P7GKN7</accession>
<dbReference type="EMBL" id="JABCKI010000133">
    <property type="protein sequence ID" value="KAG5652374.1"/>
    <property type="molecule type" value="Genomic_DNA"/>
</dbReference>
<evidence type="ECO:0000313" key="2">
    <source>
        <dbReference type="Proteomes" id="UP000717328"/>
    </source>
</evidence>
<comment type="caution">
    <text evidence="1">The sequence shown here is derived from an EMBL/GenBank/DDBJ whole genome shotgun (WGS) entry which is preliminary data.</text>
</comment>
<keyword evidence="2" id="KW-1185">Reference proteome</keyword>